<dbReference type="Gene3D" id="3.40.1580.10">
    <property type="entry name" value="SMI1/KNR4-like"/>
    <property type="match status" value="1"/>
</dbReference>
<dbReference type="Pfam" id="PF09346">
    <property type="entry name" value="SMI1_KNR4"/>
    <property type="match status" value="1"/>
</dbReference>
<protein>
    <submittedName>
        <fullName evidence="2">SMI1/KNR4 family protein</fullName>
    </submittedName>
</protein>
<evidence type="ECO:0000259" key="1">
    <source>
        <dbReference type="Pfam" id="PF09346"/>
    </source>
</evidence>
<dbReference type="Proteomes" id="UP000197781">
    <property type="component" value="Chromosome"/>
</dbReference>
<dbReference type="InterPro" id="IPR037883">
    <property type="entry name" value="Knr4/Smi1-like_sf"/>
</dbReference>
<dbReference type="RefSeq" id="WP_088909516.1">
    <property type="nucleotide sequence ID" value="NZ_CP018145.1"/>
</dbReference>
<sequence length="188" mass="22704">MDIKEYIKNGFEAYYARYNQVTEEGFCRWMRPDVPDVMKVADVDEEWSRWKLVPSIVSHDDVAALEEEFGLKFPEWYKAFISTYHHFFDVIPEQGIDEPFDYIKDMYNPLLCKLGYLPFSWDTEYGKLRCIDLQESPDEEKCGIYEIDHEILFEMDEENTERNELKESLIFLYPNFKTYFDHTFLERS</sequence>
<reference evidence="2 3" key="1">
    <citation type="submission" date="2016-11" db="EMBL/GenBank/DDBJ databases">
        <authorList>
            <person name="Jaros S."/>
            <person name="Januszkiewicz K."/>
            <person name="Wedrychowicz H."/>
        </authorList>
    </citation>
    <scope>NUCLEOTIDE SEQUENCE [LARGE SCALE GENOMIC DNA]</scope>
    <source>
        <strain evidence="2 3">NF2</strain>
    </source>
</reference>
<proteinExistence type="predicted"/>
<dbReference type="SUPFAM" id="SSF160631">
    <property type="entry name" value="SMI1/KNR4-like"/>
    <property type="match status" value="1"/>
</dbReference>
<dbReference type="EMBL" id="CP018145">
    <property type="protein sequence ID" value="ASJ55894.1"/>
    <property type="molecule type" value="Genomic_DNA"/>
</dbReference>
<dbReference type="InterPro" id="IPR018958">
    <property type="entry name" value="Knr4/Smi1-like_dom"/>
</dbReference>
<evidence type="ECO:0000313" key="2">
    <source>
        <dbReference type="EMBL" id="ASJ55894.1"/>
    </source>
</evidence>
<evidence type="ECO:0000313" key="3">
    <source>
        <dbReference type="Proteomes" id="UP000197781"/>
    </source>
</evidence>
<gene>
    <name evidence="2" type="ORF">BP422_21465</name>
</gene>
<dbReference type="KEGG" id="bfm:BP422_21465"/>
<name>A0A220ML70_9BACL</name>
<dbReference type="AlphaFoldDB" id="A0A220ML70"/>
<organism evidence="2 3">
    <name type="scientific">Brevibacillus formosus</name>
    <dbReference type="NCBI Taxonomy" id="54913"/>
    <lineage>
        <taxon>Bacteria</taxon>
        <taxon>Bacillati</taxon>
        <taxon>Bacillota</taxon>
        <taxon>Bacilli</taxon>
        <taxon>Bacillales</taxon>
        <taxon>Paenibacillaceae</taxon>
        <taxon>Brevibacillus</taxon>
    </lineage>
</organism>
<feature type="domain" description="Knr4/Smi1-like" evidence="1">
    <location>
        <begin position="57"/>
        <end position="181"/>
    </location>
</feature>
<accession>A0A220ML70</accession>